<feature type="repeat" description="ANK" evidence="1">
    <location>
        <begin position="492"/>
        <end position="524"/>
    </location>
</feature>
<feature type="compositionally biased region" description="Polar residues" evidence="2">
    <location>
        <begin position="1026"/>
        <end position="1038"/>
    </location>
</feature>
<feature type="region of interest" description="Disordered" evidence="2">
    <location>
        <begin position="620"/>
        <end position="648"/>
    </location>
</feature>
<feature type="region of interest" description="Disordered" evidence="2">
    <location>
        <begin position="853"/>
        <end position="919"/>
    </location>
</feature>
<feature type="compositionally biased region" description="Basic and acidic residues" evidence="2">
    <location>
        <begin position="1004"/>
        <end position="1025"/>
    </location>
</feature>
<dbReference type="Gene3D" id="1.25.40.20">
    <property type="entry name" value="Ankyrin repeat-containing domain"/>
    <property type="match status" value="3"/>
</dbReference>
<organism evidence="4 5">
    <name type="scientific">Acanthochromis polyacanthus</name>
    <name type="common">spiny chromis</name>
    <dbReference type="NCBI Taxonomy" id="80966"/>
    <lineage>
        <taxon>Eukaryota</taxon>
        <taxon>Metazoa</taxon>
        <taxon>Chordata</taxon>
        <taxon>Craniata</taxon>
        <taxon>Vertebrata</taxon>
        <taxon>Euteleostomi</taxon>
        <taxon>Actinopterygii</taxon>
        <taxon>Neopterygii</taxon>
        <taxon>Teleostei</taxon>
        <taxon>Neoteleostei</taxon>
        <taxon>Acanthomorphata</taxon>
        <taxon>Ovalentaria</taxon>
        <taxon>Pomacentridae</taxon>
        <taxon>Acanthochromis</taxon>
    </lineage>
</organism>
<feature type="compositionally biased region" description="Polar residues" evidence="2">
    <location>
        <begin position="981"/>
        <end position="1001"/>
    </location>
</feature>
<dbReference type="PROSITE" id="PS50297">
    <property type="entry name" value="ANK_REP_REGION"/>
    <property type="match status" value="8"/>
</dbReference>
<evidence type="ECO:0000313" key="4">
    <source>
        <dbReference type="Ensembl" id="ENSAPOP00000004635.1"/>
    </source>
</evidence>
<keyword evidence="5" id="KW-1185">Reference proteome</keyword>
<dbReference type="PRINTS" id="PR01415">
    <property type="entry name" value="ANKYRIN"/>
</dbReference>
<dbReference type="InterPro" id="IPR037191">
    <property type="entry name" value="VPS9_dom_sf"/>
</dbReference>
<dbReference type="SMART" id="SM00248">
    <property type="entry name" value="ANK"/>
    <property type="match status" value="9"/>
</dbReference>
<dbReference type="Pfam" id="PF13637">
    <property type="entry name" value="Ank_4"/>
    <property type="match status" value="1"/>
</dbReference>
<dbReference type="GO" id="GO:0005770">
    <property type="term" value="C:late endosome"/>
    <property type="evidence" value="ECO:0007669"/>
    <property type="project" value="TreeGrafter"/>
</dbReference>
<dbReference type="InterPro" id="IPR003123">
    <property type="entry name" value="VPS9"/>
</dbReference>
<feature type="repeat" description="ANK" evidence="1">
    <location>
        <begin position="777"/>
        <end position="809"/>
    </location>
</feature>
<keyword evidence="1" id="KW-0040">ANK repeat</keyword>
<feature type="repeat" description="ANK" evidence="1">
    <location>
        <begin position="810"/>
        <end position="842"/>
    </location>
</feature>
<dbReference type="Pfam" id="PF02204">
    <property type="entry name" value="VPS9"/>
    <property type="match status" value="1"/>
</dbReference>
<evidence type="ECO:0000256" key="1">
    <source>
        <dbReference type="PROSITE-ProRule" id="PRU00023"/>
    </source>
</evidence>
<dbReference type="Ensembl" id="ENSAPOT00000009712.1">
    <property type="protein sequence ID" value="ENSAPOP00000004635.1"/>
    <property type="gene ID" value="ENSAPOG00000006366.1"/>
</dbReference>
<dbReference type="GO" id="GO:0000149">
    <property type="term" value="F:SNARE binding"/>
    <property type="evidence" value="ECO:0007669"/>
    <property type="project" value="TreeGrafter"/>
</dbReference>
<dbReference type="FunFam" id="1.20.1050.80:FF:000013">
    <property type="entry name" value="Ankyrin repeat domain 27 (VPS9 domain)"/>
    <property type="match status" value="1"/>
</dbReference>
<dbReference type="GO" id="GO:0005886">
    <property type="term" value="C:plasma membrane"/>
    <property type="evidence" value="ECO:0007669"/>
    <property type="project" value="TreeGrafter"/>
</dbReference>
<dbReference type="InParanoid" id="A0A3Q1FBW1"/>
<dbReference type="GO" id="GO:0030133">
    <property type="term" value="C:transport vesicle"/>
    <property type="evidence" value="ECO:0007669"/>
    <property type="project" value="TreeGrafter"/>
</dbReference>
<dbReference type="GO" id="GO:0043005">
    <property type="term" value="C:neuron projection"/>
    <property type="evidence" value="ECO:0007669"/>
    <property type="project" value="TreeGrafter"/>
</dbReference>
<dbReference type="InterPro" id="IPR036770">
    <property type="entry name" value="Ankyrin_rpt-contain_sf"/>
</dbReference>
<dbReference type="SMART" id="SM00167">
    <property type="entry name" value="VPS9"/>
    <property type="match status" value="1"/>
</dbReference>
<dbReference type="Gene3D" id="1.20.1050.80">
    <property type="entry name" value="VPS9 domain"/>
    <property type="match status" value="1"/>
</dbReference>
<dbReference type="InterPro" id="IPR051248">
    <property type="entry name" value="UPF0507/Ank_repeat_27"/>
</dbReference>
<reference evidence="4" key="2">
    <citation type="submission" date="2025-09" db="UniProtKB">
        <authorList>
            <consortium name="Ensembl"/>
        </authorList>
    </citation>
    <scope>IDENTIFICATION</scope>
</reference>
<name>A0A3Q1FBW1_9TELE</name>
<dbReference type="Proteomes" id="UP000257200">
    <property type="component" value="Unplaced"/>
</dbReference>
<dbReference type="GO" id="GO:0097422">
    <property type="term" value="C:tubular endosome"/>
    <property type="evidence" value="ECO:0007669"/>
    <property type="project" value="TreeGrafter"/>
</dbReference>
<feature type="repeat" description="ANK" evidence="1">
    <location>
        <begin position="711"/>
        <end position="743"/>
    </location>
</feature>
<dbReference type="CDD" id="cd22885">
    <property type="entry name" value="ANKRD27_zf1"/>
    <property type="match status" value="1"/>
</dbReference>
<feature type="repeat" description="ANK" evidence="1">
    <location>
        <begin position="744"/>
        <end position="776"/>
    </location>
</feature>
<dbReference type="CDD" id="cd22886">
    <property type="entry name" value="ANKRD27_zf2"/>
    <property type="match status" value="1"/>
</dbReference>
<dbReference type="PANTHER" id="PTHR24170:SF2">
    <property type="entry name" value="ANKYRIN REPEAT DOMAIN-CONTAINING PROTEIN 27"/>
    <property type="match status" value="1"/>
</dbReference>
<feature type="compositionally biased region" description="Polar residues" evidence="2">
    <location>
        <begin position="957"/>
        <end position="974"/>
    </location>
</feature>
<feature type="compositionally biased region" description="Basic and acidic residues" evidence="2">
    <location>
        <begin position="859"/>
        <end position="870"/>
    </location>
</feature>
<dbReference type="GO" id="GO:0048812">
    <property type="term" value="P:neuron projection morphogenesis"/>
    <property type="evidence" value="ECO:0007669"/>
    <property type="project" value="TreeGrafter"/>
</dbReference>
<feature type="repeat" description="ANK" evidence="1">
    <location>
        <begin position="561"/>
        <end position="593"/>
    </location>
</feature>
<evidence type="ECO:0000256" key="2">
    <source>
        <dbReference type="SAM" id="MobiDB-lite"/>
    </source>
</evidence>
<feature type="domain" description="VPS9" evidence="3">
    <location>
        <begin position="232"/>
        <end position="370"/>
    </location>
</feature>
<sequence length="1081" mass="119059">MAVYDENILKNPFYLALEKQRPDLCSRVAELHGIVLVPCCGSLTVSSYSDSHFDSYVLQAVDNGYQSADGKEVRIQDRQVQLGFGSPSPVSVPILFEETFYNDQEQSYSILCISRPMEVDPSPAEVSSPPPYCLKSLEDVREFLGRHAQKLDKFIQSFCQAFKEQERKGLRHHIDSVNSLYTKCLQCLLRDSRLKLLAKQELQMTLLKQAVEMYVHHGIHDLIFNFVGTLEASQDAAFNKTTRSLQELQQKDLGVKPEFCINLSRAKRDLSQLNQQTSPLLKLLCLRRVALTATQTPRRTVSIEAVSADDLLSVVLYLLVKTEIPNWMANLSYIRNFCFSHSSKDELSYCLSTFEAAVKYINLGKLQDTHSGSGELNDKALFKERMSLLCQSAATPIHCLFEHIANGNETEVERLLSEGEGDEDVRMCHPLCSCDLCDLQLSGRLNDPSIITPFSRDDRGYTPLHVAAICGQAQLIDILVHKGAPVNATDYHALTPLHLACQRGYQGVTLLLLHYKANADAQDNNSNTPLHFACMYGHEDCVKALVYYDVQTCHLDLQNDKGDTALHMAARWGYEGIIQVLLENGASTHILNKSKESPLQCALNSKVNFFHFLLPQSPNRSPLASDCSSRRSSVSSTSSLGSEAKPEGDRVRHREVRYLLEWMDEDEEDEGDIRSEALLCHPLCQCPDCAPTQKLSVLQAGVLGVNSCNVDGFTPLHVAALHGHASLAALLIRHGASVNARTNQSATPLHLASQNSHIQVVRFLLECNAKLNKKDHYGNTPLIHACLRGNLETATTLLQSNALVNIANLQGNTALHEAVRGGHQPLVELLLRGGASPGLRNKRQRTPLDCAYELGGKMNPDRRRLRRGETVEVSSPSGSLDAGPRQKERPLVRCHTLDSGVPTPEPPESPHVPNTTECSLEGHDQANHIHTPSTSEGVLPAGVQTSRDADCTEADTSEQYSTDVSNCSTGSESSPHPPSDALSQANNSTDLSSTHIPTTRSAPHHPDGLSHTHQPANRESEESPDSHAQSLTATEALQSESENEDSNTTELHSIIQTDGGDWRNGNQTAETSAQSNQGSYD</sequence>
<evidence type="ECO:0000313" key="5">
    <source>
        <dbReference type="Proteomes" id="UP000257200"/>
    </source>
</evidence>
<protein>
    <submittedName>
        <fullName evidence="4">Ankyrin repeat domain 27 (VPS9 domain)</fullName>
    </submittedName>
</protein>
<feature type="compositionally biased region" description="Polar residues" evidence="2">
    <location>
        <begin position="1064"/>
        <end position="1081"/>
    </location>
</feature>
<dbReference type="InterPro" id="IPR002110">
    <property type="entry name" value="Ankyrin_rpt"/>
</dbReference>
<dbReference type="SUPFAM" id="SSF48403">
    <property type="entry name" value="Ankyrin repeat"/>
    <property type="match status" value="2"/>
</dbReference>
<dbReference type="GO" id="GO:0005769">
    <property type="term" value="C:early endosome"/>
    <property type="evidence" value="ECO:0007669"/>
    <property type="project" value="TreeGrafter"/>
</dbReference>
<dbReference type="PROSITE" id="PS50088">
    <property type="entry name" value="ANK_REPEAT"/>
    <property type="match status" value="8"/>
</dbReference>
<accession>A0A3Q1FBW1</accession>
<dbReference type="FunFam" id="1.25.40.20:FF:000065">
    <property type="entry name" value="Ankyrin repeat domain-containing protein 27"/>
    <property type="match status" value="1"/>
</dbReference>
<dbReference type="AlphaFoldDB" id="A0A3Q1FBW1"/>
<dbReference type="Pfam" id="PF12796">
    <property type="entry name" value="Ank_2"/>
    <property type="match status" value="2"/>
</dbReference>
<dbReference type="GO" id="GO:0045022">
    <property type="term" value="P:early endosome to late endosome transport"/>
    <property type="evidence" value="ECO:0007669"/>
    <property type="project" value="TreeGrafter"/>
</dbReference>
<dbReference type="GO" id="GO:0005085">
    <property type="term" value="F:guanyl-nucleotide exchange factor activity"/>
    <property type="evidence" value="ECO:0007669"/>
    <property type="project" value="TreeGrafter"/>
</dbReference>
<reference evidence="4" key="1">
    <citation type="submission" date="2025-08" db="UniProtKB">
        <authorList>
            <consortium name="Ensembl"/>
        </authorList>
    </citation>
    <scope>IDENTIFICATION</scope>
</reference>
<proteinExistence type="predicted"/>
<feature type="region of interest" description="Disordered" evidence="2">
    <location>
        <begin position="946"/>
        <end position="1081"/>
    </location>
</feature>
<feature type="repeat" description="ANK" evidence="1">
    <location>
        <begin position="525"/>
        <end position="546"/>
    </location>
</feature>
<feature type="compositionally biased region" description="Low complexity" evidence="2">
    <location>
        <begin position="621"/>
        <end position="642"/>
    </location>
</feature>
<dbReference type="Pfam" id="PF00023">
    <property type="entry name" value="Ank"/>
    <property type="match status" value="1"/>
</dbReference>
<dbReference type="SUPFAM" id="SSF109993">
    <property type="entry name" value="VPS9 domain"/>
    <property type="match status" value="1"/>
</dbReference>
<dbReference type="PROSITE" id="PS51205">
    <property type="entry name" value="VPS9"/>
    <property type="match status" value="1"/>
</dbReference>
<dbReference type="PANTHER" id="PTHR24170">
    <property type="entry name" value="ANKYRIN REPEAT DOMAIN-CONTAINING PROTEIN 27"/>
    <property type="match status" value="1"/>
</dbReference>
<dbReference type="STRING" id="80966.ENSAPOP00000004635"/>
<evidence type="ECO:0000259" key="3">
    <source>
        <dbReference type="PROSITE" id="PS51205"/>
    </source>
</evidence>
<feature type="repeat" description="ANK" evidence="1">
    <location>
        <begin position="459"/>
        <end position="491"/>
    </location>
</feature>
<dbReference type="GeneTree" id="ENSGT00940000157021"/>